<dbReference type="Proteomes" id="UP000004995">
    <property type="component" value="Unassembled WGS sequence"/>
</dbReference>
<organism evidence="1 2">
    <name type="scientific">Setaria italica</name>
    <name type="common">Foxtail millet</name>
    <name type="synonym">Panicum italicum</name>
    <dbReference type="NCBI Taxonomy" id="4555"/>
    <lineage>
        <taxon>Eukaryota</taxon>
        <taxon>Viridiplantae</taxon>
        <taxon>Streptophyta</taxon>
        <taxon>Embryophyta</taxon>
        <taxon>Tracheophyta</taxon>
        <taxon>Spermatophyta</taxon>
        <taxon>Magnoliopsida</taxon>
        <taxon>Liliopsida</taxon>
        <taxon>Poales</taxon>
        <taxon>Poaceae</taxon>
        <taxon>PACMAD clade</taxon>
        <taxon>Panicoideae</taxon>
        <taxon>Panicodae</taxon>
        <taxon>Paniceae</taxon>
        <taxon>Cenchrinae</taxon>
        <taxon>Setaria</taxon>
    </lineage>
</organism>
<dbReference type="AlphaFoldDB" id="K3ZZ14"/>
<evidence type="ECO:0000313" key="2">
    <source>
        <dbReference type="Proteomes" id="UP000004995"/>
    </source>
</evidence>
<reference evidence="1" key="2">
    <citation type="submission" date="2018-08" db="UniProtKB">
        <authorList>
            <consortium name="EnsemblPlants"/>
        </authorList>
    </citation>
    <scope>IDENTIFICATION</scope>
    <source>
        <strain evidence="1">Yugu1</strain>
    </source>
</reference>
<dbReference type="EnsemblPlants" id="KQL22991">
    <property type="protein sequence ID" value="KQL22991"/>
    <property type="gene ID" value="SETIT_031846mg"/>
</dbReference>
<dbReference type="InParanoid" id="K3ZZ14"/>
<sequence length="51" mass="5550">MRGERRGGHRRALAQKRRRGPMIVLAAHVAIAACRAREAGGGRKGNRSSSR</sequence>
<dbReference type="EMBL" id="AGNK02000751">
    <property type="status" value="NOT_ANNOTATED_CDS"/>
    <property type="molecule type" value="Genomic_DNA"/>
</dbReference>
<name>K3ZZ14_SETIT</name>
<accession>K3ZZ14</accession>
<dbReference type="PROSITE" id="PS51257">
    <property type="entry name" value="PROKAR_LIPOPROTEIN"/>
    <property type="match status" value="1"/>
</dbReference>
<reference evidence="2" key="1">
    <citation type="journal article" date="2012" name="Nat. Biotechnol.">
        <title>Reference genome sequence of the model plant Setaria.</title>
        <authorList>
            <person name="Bennetzen J.L."/>
            <person name="Schmutz J."/>
            <person name="Wang H."/>
            <person name="Percifield R."/>
            <person name="Hawkins J."/>
            <person name="Pontaroli A.C."/>
            <person name="Estep M."/>
            <person name="Feng L."/>
            <person name="Vaughn J.N."/>
            <person name="Grimwood J."/>
            <person name="Jenkins J."/>
            <person name="Barry K."/>
            <person name="Lindquist E."/>
            <person name="Hellsten U."/>
            <person name="Deshpande S."/>
            <person name="Wang X."/>
            <person name="Wu X."/>
            <person name="Mitros T."/>
            <person name="Triplett J."/>
            <person name="Yang X."/>
            <person name="Ye C.Y."/>
            <person name="Mauro-Herrera M."/>
            <person name="Wang L."/>
            <person name="Li P."/>
            <person name="Sharma M."/>
            <person name="Sharma R."/>
            <person name="Ronald P.C."/>
            <person name="Panaud O."/>
            <person name="Kellogg E.A."/>
            <person name="Brutnell T.P."/>
            <person name="Doust A.N."/>
            <person name="Tuskan G.A."/>
            <person name="Rokhsar D."/>
            <person name="Devos K.M."/>
        </authorList>
    </citation>
    <scope>NUCLEOTIDE SEQUENCE [LARGE SCALE GENOMIC DNA]</scope>
    <source>
        <strain evidence="2">cv. Yugu1</strain>
    </source>
</reference>
<protein>
    <recommendedName>
        <fullName evidence="3">Lipoprotein</fullName>
    </recommendedName>
</protein>
<keyword evidence="2" id="KW-1185">Reference proteome</keyword>
<evidence type="ECO:0000313" key="1">
    <source>
        <dbReference type="EnsemblPlants" id="KQL22991"/>
    </source>
</evidence>
<dbReference type="HOGENOM" id="CLU_3109976_0_0_1"/>
<dbReference type="Gramene" id="KQL22991">
    <property type="protein sequence ID" value="KQL22991"/>
    <property type="gene ID" value="SETIT_031846mg"/>
</dbReference>
<evidence type="ECO:0008006" key="3">
    <source>
        <dbReference type="Google" id="ProtNLM"/>
    </source>
</evidence>
<proteinExistence type="predicted"/>